<keyword evidence="1" id="KW-0812">Transmembrane</keyword>
<organism evidence="2 3">
    <name type="scientific">Aureobasidium pullulans</name>
    <name type="common">Black yeast</name>
    <name type="synonym">Pullularia pullulans</name>
    <dbReference type="NCBI Taxonomy" id="5580"/>
    <lineage>
        <taxon>Eukaryota</taxon>
        <taxon>Fungi</taxon>
        <taxon>Dikarya</taxon>
        <taxon>Ascomycota</taxon>
        <taxon>Pezizomycotina</taxon>
        <taxon>Dothideomycetes</taxon>
        <taxon>Dothideomycetidae</taxon>
        <taxon>Dothideales</taxon>
        <taxon>Saccotheciaceae</taxon>
        <taxon>Aureobasidium</taxon>
    </lineage>
</organism>
<dbReference type="EMBL" id="QZBJ01000076">
    <property type="protein sequence ID" value="THY70434.1"/>
    <property type="molecule type" value="Genomic_DNA"/>
</dbReference>
<comment type="caution">
    <text evidence="2">The sequence shown here is derived from an EMBL/GenBank/DDBJ whole genome shotgun (WGS) entry which is preliminary data.</text>
</comment>
<gene>
    <name evidence="2" type="ORF">D6C94_08590</name>
</gene>
<dbReference type="Proteomes" id="UP000305064">
    <property type="component" value="Unassembled WGS sequence"/>
</dbReference>
<protein>
    <submittedName>
        <fullName evidence="2">Uncharacterized protein</fullName>
    </submittedName>
</protein>
<dbReference type="AlphaFoldDB" id="A0AB38LMH2"/>
<reference evidence="2 3" key="1">
    <citation type="submission" date="2018-10" db="EMBL/GenBank/DDBJ databases">
        <title>Fifty Aureobasidium pullulans genomes reveal a recombining polyextremotolerant generalist.</title>
        <authorList>
            <person name="Gostincar C."/>
            <person name="Turk M."/>
            <person name="Zajc J."/>
            <person name="Gunde-Cimerman N."/>
        </authorList>
    </citation>
    <scope>NUCLEOTIDE SEQUENCE [LARGE SCALE GENOMIC DNA]</scope>
    <source>
        <strain evidence="2 3">EXF-4256</strain>
    </source>
</reference>
<keyword evidence="1" id="KW-0472">Membrane</keyword>
<name>A0AB38LMH2_AURPU</name>
<feature type="transmembrane region" description="Helical" evidence="1">
    <location>
        <begin position="6"/>
        <end position="25"/>
    </location>
</feature>
<sequence>MGRVFIIRKFFTALFGFMVILYIIFDGPIAPEQPAGHPHRRPLHRASKGYNDRGSFVGYMLRGYDTPDPKLYIEGSAPVCDALNHGFEIGVQTSWHMEDDLW</sequence>
<keyword evidence="1" id="KW-1133">Transmembrane helix</keyword>
<evidence type="ECO:0000313" key="3">
    <source>
        <dbReference type="Proteomes" id="UP000305064"/>
    </source>
</evidence>
<proteinExistence type="predicted"/>
<accession>A0AB38LMH2</accession>
<evidence type="ECO:0000256" key="1">
    <source>
        <dbReference type="SAM" id="Phobius"/>
    </source>
</evidence>
<evidence type="ECO:0000313" key="2">
    <source>
        <dbReference type="EMBL" id="THY70434.1"/>
    </source>
</evidence>